<evidence type="ECO:0000313" key="3">
    <source>
        <dbReference type="Proteomes" id="UP000183832"/>
    </source>
</evidence>
<sequence length="59" mass="6752">MHQYHQCFAMTIFCIQTLNKSTKLIKAAISSLKSAINCSSILLIILVYTSHIRILKKRD</sequence>
<protein>
    <submittedName>
        <fullName evidence="2">CLUMA_CG000253, isoform A</fullName>
    </submittedName>
</protein>
<keyword evidence="1" id="KW-0472">Membrane</keyword>
<reference evidence="2 3" key="1">
    <citation type="submission" date="2015-04" db="EMBL/GenBank/DDBJ databases">
        <authorList>
            <person name="Syromyatnikov M.Y."/>
            <person name="Popov V.N."/>
        </authorList>
    </citation>
    <scope>NUCLEOTIDE SEQUENCE [LARGE SCALE GENOMIC DNA]</scope>
</reference>
<evidence type="ECO:0000313" key="2">
    <source>
        <dbReference type="EMBL" id="CRK86181.1"/>
    </source>
</evidence>
<name>A0A1J1HDW2_9DIPT</name>
<feature type="transmembrane region" description="Helical" evidence="1">
    <location>
        <begin position="27"/>
        <end position="48"/>
    </location>
</feature>
<keyword evidence="1" id="KW-1133">Transmembrane helix</keyword>
<dbReference type="EMBL" id="CVRI01000001">
    <property type="protein sequence ID" value="CRK86181.1"/>
    <property type="molecule type" value="Genomic_DNA"/>
</dbReference>
<proteinExistence type="predicted"/>
<evidence type="ECO:0000256" key="1">
    <source>
        <dbReference type="SAM" id="Phobius"/>
    </source>
</evidence>
<gene>
    <name evidence="2" type="ORF">CLUMA_CG000253</name>
</gene>
<organism evidence="2 3">
    <name type="scientific">Clunio marinus</name>
    <dbReference type="NCBI Taxonomy" id="568069"/>
    <lineage>
        <taxon>Eukaryota</taxon>
        <taxon>Metazoa</taxon>
        <taxon>Ecdysozoa</taxon>
        <taxon>Arthropoda</taxon>
        <taxon>Hexapoda</taxon>
        <taxon>Insecta</taxon>
        <taxon>Pterygota</taxon>
        <taxon>Neoptera</taxon>
        <taxon>Endopterygota</taxon>
        <taxon>Diptera</taxon>
        <taxon>Nematocera</taxon>
        <taxon>Chironomoidea</taxon>
        <taxon>Chironomidae</taxon>
        <taxon>Clunio</taxon>
    </lineage>
</organism>
<keyword evidence="3" id="KW-1185">Reference proteome</keyword>
<dbReference type="Proteomes" id="UP000183832">
    <property type="component" value="Unassembled WGS sequence"/>
</dbReference>
<accession>A0A1J1HDW2</accession>
<dbReference type="AlphaFoldDB" id="A0A1J1HDW2"/>
<keyword evidence="1" id="KW-0812">Transmembrane</keyword>